<proteinExistence type="predicted"/>
<evidence type="ECO:0000313" key="1">
    <source>
        <dbReference type="EMBL" id="CAF1496928.1"/>
    </source>
</evidence>
<sequence length="155" mass="17443">MDLKHFLETLRNSDWNETSLNLLRKKQVSGRNRRIINLTDFSEQFTTNCGATIGPDEPTTYNGSYIRDDFFPAKHSNGITTMFVCNSNRIAKPNQFVYKSPPILLLNVGKSVITIEKNKTVATMVKDLPFALTIGKQRYNLAGAICPQANHFTAT</sequence>
<name>A0A815T143_9BILA</name>
<feature type="non-terminal residue" evidence="1">
    <location>
        <position position="155"/>
    </location>
</feature>
<accession>A0A815T143</accession>
<protein>
    <submittedName>
        <fullName evidence="1">Uncharacterized protein</fullName>
    </submittedName>
</protein>
<dbReference type="AlphaFoldDB" id="A0A815T143"/>
<reference evidence="1" key="1">
    <citation type="submission" date="2021-02" db="EMBL/GenBank/DDBJ databases">
        <authorList>
            <person name="Nowell W R."/>
        </authorList>
    </citation>
    <scope>NUCLEOTIDE SEQUENCE</scope>
</reference>
<evidence type="ECO:0000313" key="2">
    <source>
        <dbReference type="Proteomes" id="UP000663860"/>
    </source>
</evidence>
<gene>
    <name evidence="1" type="ORF">IZO911_LOCUS44803</name>
</gene>
<organism evidence="1 2">
    <name type="scientific">Adineta steineri</name>
    <dbReference type="NCBI Taxonomy" id="433720"/>
    <lineage>
        <taxon>Eukaryota</taxon>
        <taxon>Metazoa</taxon>
        <taxon>Spiralia</taxon>
        <taxon>Gnathifera</taxon>
        <taxon>Rotifera</taxon>
        <taxon>Eurotatoria</taxon>
        <taxon>Bdelloidea</taxon>
        <taxon>Adinetida</taxon>
        <taxon>Adinetidae</taxon>
        <taxon>Adineta</taxon>
    </lineage>
</organism>
<comment type="caution">
    <text evidence="1">The sequence shown here is derived from an EMBL/GenBank/DDBJ whole genome shotgun (WGS) entry which is preliminary data.</text>
</comment>
<dbReference type="Proteomes" id="UP000663860">
    <property type="component" value="Unassembled WGS sequence"/>
</dbReference>
<dbReference type="EMBL" id="CAJNOE010002979">
    <property type="protein sequence ID" value="CAF1496928.1"/>
    <property type="molecule type" value="Genomic_DNA"/>
</dbReference>